<dbReference type="Gene3D" id="3.10.180.10">
    <property type="entry name" value="2,3-Dihydroxybiphenyl 1,2-Dioxygenase, domain 1"/>
    <property type="match status" value="1"/>
</dbReference>
<reference evidence="3" key="1">
    <citation type="journal article" date="2020" name="Stud. Mycol.">
        <title>101 Dothideomycetes genomes: a test case for predicting lifestyles and emergence of pathogens.</title>
        <authorList>
            <person name="Haridas S."/>
            <person name="Albert R."/>
            <person name="Binder M."/>
            <person name="Bloem J."/>
            <person name="Labutti K."/>
            <person name="Salamov A."/>
            <person name="Andreopoulos B."/>
            <person name="Baker S."/>
            <person name="Barry K."/>
            <person name="Bills G."/>
            <person name="Bluhm B."/>
            <person name="Cannon C."/>
            <person name="Castanera R."/>
            <person name="Culley D."/>
            <person name="Daum C."/>
            <person name="Ezra D."/>
            <person name="Gonzalez J."/>
            <person name="Henrissat B."/>
            <person name="Kuo A."/>
            <person name="Liang C."/>
            <person name="Lipzen A."/>
            <person name="Lutzoni F."/>
            <person name="Magnuson J."/>
            <person name="Mondo S."/>
            <person name="Nolan M."/>
            <person name="Ohm R."/>
            <person name="Pangilinan J."/>
            <person name="Park H.-J."/>
            <person name="Ramirez L."/>
            <person name="Alfaro M."/>
            <person name="Sun H."/>
            <person name="Tritt A."/>
            <person name="Yoshinaga Y."/>
            <person name="Zwiers L.-H."/>
            <person name="Turgeon B."/>
            <person name="Goodwin S."/>
            <person name="Spatafora J."/>
            <person name="Crous P."/>
            <person name="Grigoriev I."/>
        </authorList>
    </citation>
    <scope>NUCLEOTIDE SEQUENCE</scope>
    <source>
        <strain evidence="3">CBS 123094</strain>
    </source>
</reference>
<dbReference type="PANTHER" id="PTHR36503:SF2">
    <property type="entry name" value="BLR2408 PROTEIN"/>
    <property type="match status" value="1"/>
</dbReference>
<keyword evidence="3" id="KW-0560">Oxidoreductase</keyword>
<accession>A0A6A5WJ52</accession>
<dbReference type="EMBL" id="ML977610">
    <property type="protein sequence ID" value="KAF1997696.1"/>
    <property type="molecule type" value="Genomic_DNA"/>
</dbReference>
<feature type="region of interest" description="Disordered" evidence="1">
    <location>
        <begin position="132"/>
        <end position="157"/>
    </location>
</feature>
<dbReference type="InterPro" id="IPR029068">
    <property type="entry name" value="Glyas_Bleomycin-R_OHBP_Dase"/>
</dbReference>
<feature type="compositionally biased region" description="Basic and acidic residues" evidence="1">
    <location>
        <begin position="140"/>
        <end position="157"/>
    </location>
</feature>
<feature type="domain" description="Glyoxalase/fosfomycin resistance/dioxygenase" evidence="2">
    <location>
        <begin position="13"/>
        <end position="131"/>
    </location>
</feature>
<dbReference type="AlphaFoldDB" id="A0A6A5WJ52"/>
<name>A0A6A5WJ52_9PLEO</name>
<sequence length="157" mass="17171">MPGPHSPQIFINLPSTSLPLSTPFYHALGFTTNATFSGPSTACFTLSPSISVMLHTHAQFRDFMPGGKTLVDGRSGSEALLCFTVATREDVDRVVEEAGMRGGRKDPTQLPKAEGWYGRSVEDPDGHVWEVGWMGGRGEGCGEREKEGEQKEEREKE</sequence>
<protein>
    <submittedName>
        <fullName evidence="3">Glyoxalase/Bleomycin resistance protein/Dihydroxybiphenyl dioxygenase</fullName>
    </submittedName>
</protein>
<evidence type="ECO:0000256" key="1">
    <source>
        <dbReference type="SAM" id="MobiDB-lite"/>
    </source>
</evidence>
<keyword evidence="4" id="KW-1185">Reference proteome</keyword>
<dbReference type="InterPro" id="IPR004360">
    <property type="entry name" value="Glyas_Fos-R_dOase_dom"/>
</dbReference>
<evidence type="ECO:0000313" key="4">
    <source>
        <dbReference type="Proteomes" id="UP000799779"/>
    </source>
</evidence>
<dbReference type="SUPFAM" id="SSF54593">
    <property type="entry name" value="Glyoxalase/Bleomycin resistance protein/Dihydroxybiphenyl dioxygenase"/>
    <property type="match status" value="1"/>
</dbReference>
<dbReference type="GO" id="GO:0051213">
    <property type="term" value="F:dioxygenase activity"/>
    <property type="evidence" value="ECO:0007669"/>
    <property type="project" value="UniProtKB-KW"/>
</dbReference>
<organism evidence="3 4">
    <name type="scientific">Amniculicola lignicola CBS 123094</name>
    <dbReference type="NCBI Taxonomy" id="1392246"/>
    <lineage>
        <taxon>Eukaryota</taxon>
        <taxon>Fungi</taxon>
        <taxon>Dikarya</taxon>
        <taxon>Ascomycota</taxon>
        <taxon>Pezizomycotina</taxon>
        <taxon>Dothideomycetes</taxon>
        <taxon>Pleosporomycetidae</taxon>
        <taxon>Pleosporales</taxon>
        <taxon>Amniculicolaceae</taxon>
        <taxon>Amniculicola</taxon>
    </lineage>
</organism>
<evidence type="ECO:0000259" key="2">
    <source>
        <dbReference type="Pfam" id="PF00903"/>
    </source>
</evidence>
<proteinExistence type="predicted"/>
<evidence type="ECO:0000313" key="3">
    <source>
        <dbReference type="EMBL" id="KAF1997696.1"/>
    </source>
</evidence>
<keyword evidence="3" id="KW-0223">Dioxygenase</keyword>
<dbReference type="Pfam" id="PF00903">
    <property type="entry name" value="Glyoxalase"/>
    <property type="match status" value="1"/>
</dbReference>
<dbReference type="PANTHER" id="PTHR36503">
    <property type="entry name" value="BLR2520 PROTEIN"/>
    <property type="match status" value="1"/>
</dbReference>
<dbReference type="OrthoDB" id="4181370at2759"/>
<dbReference type="Proteomes" id="UP000799779">
    <property type="component" value="Unassembled WGS sequence"/>
</dbReference>
<gene>
    <name evidence="3" type="ORF">P154DRAFT_578615</name>
</gene>